<accession>A0A5K7SBL1</accession>
<dbReference type="SUPFAM" id="SSF158446">
    <property type="entry name" value="IVS-encoded protein-like"/>
    <property type="match status" value="1"/>
</dbReference>
<keyword evidence="2" id="KW-1185">Reference proteome</keyword>
<name>A0A5K7SBL1_9BACT</name>
<evidence type="ECO:0000313" key="2">
    <source>
        <dbReference type="Proteomes" id="UP001193389"/>
    </source>
</evidence>
<evidence type="ECO:0000313" key="1">
    <source>
        <dbReference type="EMBL" id="BBE18694.1"/>
    </source>
</evidence>
<organism evidence="1 2">
    <name type="scientific">Aquipluma nitroreducens</name>
    <dbReference type="NCBI Taxonomy" id="2010828"/>
    <lineage>
        <taxon>Bacteria</taxon>
        <taxon>Pseudomonadati</taxon>
        <taxon>Bacteroidota</taxon>
        <taxon>Bacteroidia</taxon>
        <taxon>Marinilabiliales</taxon>
        <taxon>Prolixibacteraceae</taxon>
        <taxon>Aquipluma</taxon>
    </lineage>
</organism>
<dbReference type="Proteomes" id="UP001193389">
    <property type="component" value="Chromosome"/>
</dbReference>
<dbReference type="CDD" id="cd16377">
    <property type="entry name" value="23S_rRNA_IVP_like"/>
    <property type="match status" value="1"/>
</dbReference>
<dbReference type="AlphaFoldDB" id="A0A5K7SBL1"/>
<dbReference type="EMBL" id="AP018694">
    <property type="protein sequence ID" value="BBE18694.1"/>
    <property type="molecule type" value="Genomic_DNA"/>
</dbReference>
<protein>
    <submittedName>
        <fullName evidence="1">Four helix bundle protein</fullName>
    </submittedName>
</protein>
<proteinExistence type="predicted"/>
<gene>
    <name evidence="1" type="ORF">AQPE_2858</name>
</gene>
<dbReference type="NCBIfam" id="TIGR02436">
    <property type="entry name" value="four helix bundle protein"/>
    <property type="match status" value="1"/>
</dbReference>
<dbReference type="Gene3D" id="1.20.1440.60">
    <property type="entry name" value="23S rRNA-intervening sequence"/>
    <property type="match status" value="1"/>
</dbReference>
<dbReference type="InterPro" id="IPR036583">
    <property type="entry name" value="23S_rRNA_IVS_sf"/>
</dbReference>
<dbReference type="PANTHER" id="PTHR38471">
    <property type="entry name" value="FOUR HELIX BUNDLE PROTEIN"/>
    <property type="match status" value="1"/>
</dbReference>
<dbReference type="Pfam" id="PF05635">
    <property type="entry name" value="23S_rRNA_IVP"/>
    <property type="match status" value="1"/>
</dbReference>
<dbReference type="InterPro" id="IPR012657">
    <property type="entry name" value="23S_rRNA-intervening_sequence"/>
</dbReference>
<dbReference type="RefSeq" id="WP_318347007.1">
    <property type="nucleotide sequence ID" value="NZ_AP018694.1"/>
</dbReference>
<dbReference type="KEGG" id="anf:AQPE_2858"/>
<reference evidence="1" key="1">
    <citation type="journal article" date="2020" name="Int. J. Syst. Evol. Microbiol.">
        <title>Aquipluma nitroreducens gen. nov. sp. nov., a novel facultatively anaerobic bacterium isolated from a freshwater lake.</title>
        <authorList>
            <person name="Watanabe M."/>
            <person name="Kojima H."/>
            <person name="Fukui M."/>
        </authorList>
    </citation>
    <scope>NUCLEOTIDE SEQUENCE</scope>
    <source>
        <strain evidence="1">MeG22</strain>
    </source>
</reference>
<sequence>MHNYKELKIWQKSREIVKDVYALTTKFPAKEQFGITSQLCRAVVSIPSNIAEGAGRESEKEFAHFLAIANGSAFEVETQLYLCFDLNYISEVELNEILKKIQEIQRMVYRFRQQLKIS</sequence>
<dbReference type="PANTHER" id="PTHR38471:SF2">
    <property type="entry name" value="FOUR HELIX BUNDLE PROTEIN"/>
    <property type="match status" value="1"/>
</dbReference>